<dbReference type="EMBL" id="MSFK01000004">
    <property type="protein sequence ID" value="PWY94439.1"/>
    <property type="molecule type" value="Genomic_DNA"/>
</dbReference>
<evidence type="ECO:0000256" key="1">
    <source>
        <dbReference type="SAM" id="Phobius"/>
    </source>
</evidence>
<dbReference type="RefSeq" id="XP_025471200.1">
    <property type="nucleotide sequence ID" value="XM_025606585.1"/>
</dbReference>
<organism evidence="2 3">
    <name type="scientific">Aspergillus sclerotioniger CBS 115572</name>
    <dbReference type="NCBI Taxonomy" id="1450535"/>
    <lineage>
        <taxon>Eukaryota</taxon>
        <taxon>Fungi</taxon>
        <taxon>Dikarya</taxon>
        <taxon>Ascomycota</taxon>
        <taxon>Pezizomycotina</taxon>
        <taxon>Eurotiomycetes</taxon>
        <taxon>Eurotiomycetidae</taxon>
        <taxon>Eurotiales</taxon>
        <taxon>Aspergillaceae</taxon>
        <taxon>Aspergillus</taxon>
        <taxon>Aspergillus subgen. Circumdati</taxon>
    </lineage>
</organism>
<gene>
    <name evidence="2" type="ORF">BO94DRAFT_274949</name>
</gene>
<keyword evidence="1" id="KW-0812">Transmembrane</keyword>
<protein>
    <submittedName>
        <fullName evidence="2">Uncharacterized protein</fullName>
    </submittedName>
</protein>
<keyword evidence="1" id="KW-0472">Membrane</keyword>
<evidence type="ECO:0000313" key="2">
    <source>
        <dbReference type="EMBL" id="PWY94439.1"/>
    </source>
</evidence>
<dbReference type="GeneID" id="37108728"/>
<feature type="transmembrane region" description="Helical" evidence="1">
    <location>
        <begin position="36"/>
        <end position="56"/>
    </location>
</feature>
<keyword evidence="1" id="KW-1133">Transmembrane helix</keyword>
<comment type="caution">
    <text evidence="2">The sequence shown here is derived from an EMBL/GenBank/DDBJ whole genome shotgun (WGS) entry which is preliminary data.</text>
</comment>
<proteinExistence type="predicted"/>
<keyword evidence="3" id="KW-1185">Reference proteome</keyword>
<sequence length="87" mass="9707">MILEWHSRTTTKLSLFIPSGHLHLQSSCTGFPAPKLLSVVVFCLASSVFFMLIALWSTSIERVVNLAIDIFEFQSARYVDGSLTCKV</sequence>
<evidence type="ECO:0000313" key="3">
    <source>
        <dbReference type="Proteomes" id="UP000246702"/>
    </source>
</evidence>
<name>A0A317X7C2_9EURO</name>
<dbReference type="Proteomes" id="UP000246702">
    <property type="component" value="Unassembled WGS sequence"/>
</dbReference>
<dbReference type="AlphaFoldDB" id="A0A317X7C2"/>
<reference evidence="2 3" key="1">
    <citation type="submission" date="2016-12" db="EMBL/GenBank/DDBJ databases">
        <title>The genomes of Aspergillus section Nigri reveals drivers in fungal speciation.</title>
        <authorList>
            <consortium name="DOE Joint Genome Institute"/>
            <person name="Vesth T.C."/>
            <person name="Nybo J."/>
            <person name="Theobald S."/>
            <person name="Brandl J."/>
            <person name="Frisvad J.C."/>
            <person name="Nielsen K.F."/>
            <person name="Lyhne E.K."/>
            <person name="Kogle M.E."/>
            <person name="Kuo A."/>
            <person name="Riley R."/>
            <person name="Clum A."/>
            <person name="Nolan M."/>
            <person name="Lipzen A."/>
            <person name="Salamov A."/>
            <person name="Henrissat B."/>
            <person name="Wiebenga A."/>
            <person name="De Vries R.P."/>
            <person name="Grigoriev I.V."/>
            <person name="Mortensen U.H."/>
            <person name="Andersen M.R."/>
            <person name="Baker S.E."/>
        </authorList>
    </citation>
    <scope>NUCLEOTIDE SEQUENCE [LARGE SCALE GENOMIC DNA]</scope>
    <source>
        <strain evidence="2 3">CBS 115572</strain>
    </source>
</reference>
<accession>A0A317X7C2</accession>